<dbReference type="Pfam" id="PF13577">
    <property type="entry name" value="SnoaL_4"/>
    <property type="match status" value="1"/>
</dbReference>
<evidence type="ECO:0000259" key="2">
    <source>
        <dbReference type="Pfam" id="PF13577"/>
    </source>
</evidence>
<feature type="domain" description="SnoaL-like" evidence="2">
    <location>
        <begin position="39"/>
        <end position="172"/>
    </location>
</feature>
<reference evidence="3" key="1">
    <citation type="submission" date="2022-07" db="EMBL/GenBank/DDBJ databases">
        <title>Complete Genome Sequence of the Radioresistant Bacterium Deinococcus aetherius ST0316, Isolated from the Air Dust collected in Lower Stratosphere above Japan.</title>
        <authorList>
            <person name="Satoh K."/>
            <person name="Hagiwara K."/>
            <person name="Katsumata K."/>
            <person name="Kubo A."/>
            <person name="Yokobori S."/>
            <person name="Yamagishi A."/>
            <person name="Oono Y."/>
            <person name="Narumi I."/>
        </authorList>
    </citation>
    <scope>NUCLEOTIDE SEQUENCE</scope>
    <source>
        <strain evidence="3">ST0316</strain>
        <plasmid evidence="3">pDAETH-1</plasmid>
    </source>
</reference>
<dbReference type="InterPro" id="IPR037401">
    <property type="entry name" value="SnoaL-like"/>
</dbReference>
<sequence>MKRSTLLALAGMAVLAGAGWYATAQQADARQTVEQRLRVLEDKQAITETINKIAVYADRRQWDIVAAQFAPRVLLDYTSYATASAGTGQPQDLTPQQVVDAWQTVLPGYDYTQHQVTVHQITLQGDRAAVTSNINATHFLQNAPGGDSWIFVGDYTHELQRTPQGWKVTRMRANLGAQIGNQQLSELATQRVKERGRK</sequence>
<dbReference type="Gene3D" id="3.10.450.50">
    <property type="match status" value="1"/>
</dbReference>
<proteinExistence type="predicted"/>
<feature type="chain" id="PRO_5045979040" description="SnoaL-like domain-containing protein" evidence="1">
    <location>
        <begin position="25"/>
        <end position="198"/>
    </location>
</feature>
<gene>
    <name evidence="3" type="ORF">DAETH_37980</name>
</gene>
<dbReference type="RefSeq" id="WP_264777672.1">
    <property type="nucleotide sequence ID" value="NZ_AP026561.1"/>
</dbReference>
<geneLocation type="plasmid" evidence="3 4">
    <name>pDAETH-1</name>
</geneLocation>
<dbReference type="InterPro" id="IPR032710">
    <property type="entry name" value="NTF2-like_dom_sf"/>
</dbReference>
<dbReference type="SUPFAM" id="SSF54427">
    <property type="entry name" value="NTF2-like"/>
    <property type="match status" value="1"/>
</dbReference>
<evidence type="ECO:0000256" key="1">
    <source>
        <dbReference type="SAM" id="SignalP"/>
    </source>
</evidence>
<keyword evidence="1" id="KW-0732">Signal</keyword>
<keyword evidence="3" id="KW-0614">Plasmid</keyword>
<accession>A0ABM8AJ52</accession>
<evidence type="ECO:0000313" key="4">
    <source>
        <dbReference type="Proteomes" id="UP001064971"/>
    </source>
</evidence>
<dbReference type="EMBL" id="AP026561">
    <property type="protein sequence ID" value="BDP43829.1"/>
    <property type="molecule type" value="Genomic_DNA"/>
</dbReference>
<feature type="signal peptide" evidence="1">
    <location>
        <begin position="1"/>
        <end position="24"/>
    </location>
</feature>
<dbReference type="Proteomes" id="UP001064971">
    <property type="component" value="Plasmid pDAETH-1"/>
</dbReference>
<organism evidence="3 4">
    <name type="scientific">Deinococcus aetherius</name>
    <dbReference type="NCBI Taxonomy" id="200252"/>
    <lineage>
        <taxon>Bacteria</taxon>
        <taxon>Thermotogati</taxon>
        <taxon>Deinococcota</taxon>
        <taxon>Deinococci</taxon>
        <taxon>Deinococcales</taxon>
        <taxon>Deinococcaceae</taxon>
        <taxon>Deinococcus</taxon>
    </lineage>
</organism>
<name>A0ABM8AJ52_9DEIO</name>
<evidence type="ECO:0000313" key="3">
    <source>
        <dbReference type="EMBL" id="BDP43829.1"/>
    </source>
</evidence>
<protein>
    <recommendedName>
        <fullName evidence="2">SnoaL-like domain-containing protein</fullName>
    </recommendedName>
</protein>
<keyword evidence="4" id="KW-1185">Reference proteome</keyword>